<dbReference type="GO" id="GO:0046872">
    <property type="term" value="F:metal ion binding"/>
    <property type="evidence" value="ECO:0007669"/>
    <property type="project" value="UniProtKB-KW"/>
</dbReference>
<dbReference type="RefSeq" id="XP_037211762.1">
    <property type="nucleotide sequence ID" value="XM_037343644.1"/>
</dbReference>
<comment type="caution">
    <text evidence="6">The sequence shown here is derived from an EMBL/GenBank/DDBJ whole genome shotgun (WGS) entry which is preliminary data.</text>
</comment>
<dbReference type="InterPro" id="IPR008949">
    <property type="entry name" value="Isoprenoid_synthase_dom_sf"/>
</dbReference>
<dbReference type="PANTHER" id="PTHR35201:SF4">
    <property type="entry name" value="BETA-PINACENE SYNTHASE-RELATED"/>
    <property type="match status" value="1"/>
</dbReference>
<dbReference type="InterPro" id="IPR034686">
    <property type="entry name" value="Terpene_cyclase-like_2"/>
</dbReference>
<name>A0A8H5W6V0_9HYPO</name>
<keyword evidence="4" id="KW-0479">Metal-binding</keyword>
<evidence type="ECO:0000256" key="4">
    <source>
        <dbReference type="RuleBase" id="RU366034"/>
    </source>
</evidence>
<evidence type="ECO:0000313" key="7">
    <source>
        <dbReference type="Proteomes" id="UP000530670"/>
    </source>
</evidence>
<dbReference type="GO" id="GO:0010333">
    <property type="term" value="F:terpene synthase activity"/>
    <property type="evidence" value="ECO:0007669"/>
    <property type="project" value="InterPro"/>
</dbReference>
<protein>
    <recommendedName>
        <fullName evidence="4">Terpene synthase</fullName>
        <ecNumber evidence="4">4.2.3.-</ecNumber>
    </recommendedName>
</protein>
<dbReference type="SUPFAM" id="SSF48576">
    <property type="entry name" value="Terpenoid synthases"/>
    <property type="match status" value="1"/>
</dbReference>
<dbReference type="Pfam" id="PF19086">
    <property type="entry name" value="Terpene_syn_C_2"/>
    <property type="match status" value="1"/>
</dbReference>
<evidence type="ECO:0000256" key="2">
    <source>
        <dbReference type="ARBA" id="ARBA00006333"/>
    </source>
</evidence>
<keyword evidence="3 4" id="KW-0460">Magnesium</keyword>
<keyword evidence="7" id="KW-1185">Reference proteome</keyword>
<dbReference type="PANTHER" id="PTHR35201">
    <property type="entry name" value="TERPENE SYNTHASE"/>
    <property type="match status" value="1"/>
</dbReference>
<accession>A0A8H5W6V0</accession>
<keyword evidence="5" id="KW-0175">Coiled coil</keyword>
<keyword evidence="4" id="KW-0456">Lyase</keyword>
<evidence type="ECO:0000256" key="3">
    <source>
        <dbReference type="ARBA" id="ARBA00022842"/>
    </source>
</evidence>
<proteinExistence type="inferred from homology"/>
<gene>
    <name evidence="6" type="ORF">FTJAE_1077</name>
</gene>
<dbReference type="Proteomes" id="UP000530670">
    <property type="component" value="Unassembled WGS sequence"/>
</dbReference>
<reference evidence="6 7" key="1">
    <citation type="submission" date="2020-05" db="EMBL/GenBank/DDBJ databases">
        <title>Identification and distribution of gene clusters putatively required for synthesis of sphingolipid metabolism inhibitors in phylogenetically diverse species of the filamentous fungus Fusarium.</title>
        <authorList>
            <person name="Kim H.-S."/>
            <person name="Busman M."/>
            <person name="Brown D.W."/>
            <person name="Divon H."/>
            <person name="Uhlig S."/>
            <person name="Proctor R.H."/>
        </authorList>
    </citation>
    <scope>NUCLEOTIDE SEQUENCE [LARGE SCALE GENOMIC DNA]</scope>
    <source>
        <strain evidence="6 7">NRRL 66243</strain>
    </source>
</reference>
<dbReference type="EMBL" id="JAAQRI010000023">
    <property type="protein sequence ID" value="KAF5649081.1"/>
    <property type="molecule type" value="Genomic_DNA"/>
</dbReference>
<dbReference type="Gene3D" id="1.10.600.10">
    <property type="entry name" value="Farnesyl Diphosphate Synthase"/>
    <property type="match status" value="1"/>
</dbReference>
<feature type="coiled-coil region" evidence="5">
    <location>
        <begin position="151"/>
        <end position="178"/>
    </location>
</feature>
<comment type="cofactor">
    <cofactor evidence="1 4">
        <name>Mg(2+)</name>
        <dbReference type="ChEBI" id="CHEBI:18420"/>
    </cofactor>
</comment>
<evidence type="ECO:0000313" key="6">
    <source>
        <dbReference type="EMBL" id="KAF5649081.1"/>
    </source>
</evidence>
<dbReference type="GO" id="GO:0008299">
    <property type="term" value="P:isoprenoid biosynthetic process"/>
    <property type="evidence" value="ECO:0007669"/>
    <property type="project" value="UniProtKB-ARBA"/>
</dbReference>
<organism evidence="6 7">
    <name type="scientific">Fusarium tjaetaba</name>
    <dbReference type="NCBI Taxonomy" id="1567544"/>
    <lineage>
        <taxon>Eukaryota</taxon>
        <taxon>Fungi</taxon>
        <taxon>Dikarya</taxon>
        <taxon>Ascomycota</taxon>
        <taxon>Pezizomycotina</taxon>
        <taxon>Sordariomycetes</taxon>
        <taxon>Hypocreomycetidae</taxon>
        <taxon>Hypocreales</taxon>
        <taxon>Nectriaceae</taxon>
        <taxon>Fusarium</taxon>
        <taxon>Fusarium fujikuroi species complex</taxon>
    </lineage>
</organism>
<dbReference type="EC" id="4.2.3.-" evidence="4"/>
<comment type="similarity">
    <text evidence="2 4">Belongs to the terpene synthase family.</text>
</comment>
<evidence type="ECO:0000256" key="1">
    <source>
        <dbReference type="ARBA" id="ARBA00001946"/>
    </source>
</evidence>
<sequence>MNNEYEQRVEDMALRLPTLQAKFQALQSASAQDQLDLRSDLASKTSLAVDVLTKLTKLICGQFDRFIPPPEIKIIINELNSSWEETSKAAENLLNNINDNYINIVDFNNVGLGRWYNRAVNLQSALQAAQKSIKQDYKIEKSIRSSLFEAGRDAERHVHSLQQTLDEAQSEYNRLDQLALNPTMRRMTLQRFEHAMAICTFDLSDAKNAVQTAIEQGSATEQRLREQESAVREMNNLVTMQADLISQGSSLLTECSDLMGSIERAEDEISCIKFHHFRAWQLIKKLADCSESAEFAVSKAACASCILMVIDTILDDHTLTAPLTEMVQHLANHDASEGCIRGIITGDYPNGLLSGVQRELELIRNRCSVSDSVSPISIKSRATSLFLSRLRPHIWPYGFIIFNANWHTQHERGLIVRPSRHAVNETVRSRLTKANLSEQLAGWYPYASREKLEVLTSFQVWMFIIDDLLDQYSIVEKFDYNKLQALLDDCEDYVEKSLGLSSKEVEPSTRYLDHDAVLSFEEYASTVRRIYSDNPSYRKRIAKEAIATLKAYQKEAFNRRNAHLPSLEEYLGYRDASSCMKQVAANIEFANGFDLPEHVMESKEIRDLYDAAVKVMWVTNDMVSVRKEIREGFVENIVVLLAHGNMQRGLDASLKRLQVEINRVNKASDDATRRFAGETFEHDIALLAKNCKNMCLSGWFWR</sequence>
<dbReference type="OrthoDB" id="2861623at2759"/>
<dbReference type="GeneID" id="59295914"/>
<evidence type="ECO:0000256" key="5">
    <source>
        <dbReference type="SAM" id="Coils"/>
    </source>
</evidence>
<dbReference type="AlphaFoldDB" id="A0A8H5W6V0"/>